<dbReference type="Pfam" id="PF25425">
    <property type="entry name" value="YfjL_N"/>
    <property type="match status" value="1"/>
</dbReference>
<protein>
    <submittedName>
        <fullName evidence="3">Uncharacterized protein</fullName>
    </submittedName>
</protein>
<dbReference type="EMBL" id="FNCP01000004">
    <property type="protein sequence ID" value="SDG59282.1"/>
    <property type="molecule type" value="Genomic_DNA"/>
</dbReference>
<organism evidence="3 4">
    <name type="scientific">Desulfosporosinus hippei DSM 8344</name>
    <dbReference type="NCBI Taxonomy" id="1121419"/>
    <lineage>
        <taxon>Bacteria</taxon>
        <taxon>Bacillati</taxon>
        <taxon>Bacillota</taxon>
        <taxon>Clostridia</taxon>
        <taxon>Eubacteriales</taxon>
        <taxon>Desulfitobacteriaceae</taxon>
        <taxon>Desulfosporosinus</taxon>
    </lineage>
</organism>
<keyword evidence="4" id="KW-1185">Reference proteome</keyword>
<evidence type="ECO:0000313" key="4">
    <source>
        <dbReference type="Proteomes" id="UP000198656"/>
    </source>
</evidence>
<dbReference type="AlphaFoldDB" id="A0A1G7VHG9"/>
<dbReference type="STRING" id="1121419.SAMN05443529_104128"/>
<dbReference type="InterPro" id="IPR057359">
    <property type="entry name" value="YfjL_N"/>
</dbReference>
<evidence type="ECO:0000259" key="1">
    <source>
        <dbReference type="Pfam" id="PF24911"/>
    </source>
</evidence>
<sequence>MNLKMKKILAGALGFGLIILLLLFVNSFVGNPVSNALAKKAAQQYIDTKYSDLNLKIEKSNYNFKFSSYFVFVQSGTSEDTAFSIYVDSYGNVIRDDYEYEVANNFTTFRRLDEELREIAKEMIGGELDYDFDHIALPFVKEGDSTKLERDMTLDIHNPPLPLTVDVTLFSDDVSFSKIAEVAKALEAVLHEQDIPVREYSIRILPLSNKPQSENQAVSWVNSLAVSYFPAERMGEVNLSQVMEQYEIGRVAEVNAKDKK</sequence>
<dbReference type="Proteomes" id="UP000198656">
    <property type="component" value="Unassembled WGS sequence"/>
</dbReference>
<name>A0A1G7VHG9_9FIRM</name>
<dbReference type="RefSeq" id="WP_092330780.1">
    <property type="nucleotide sequence ID" value="NZ_FNCP01000004.1"/>
</dbReference>
<feature type="domain" description="YfjL-like C-terminal" evidence="1">
    <location>
        <begin position="115"/>
        <end position="227"/>
    </location>
</feature>
<dbReference type="Pfam" id="PF24911">
    <property type="entry name" value="YfjL_C"/>
    <property type="match status" value="1"/>
</dbReference>
<dbReference type="InterPro" id="IPR056905">
    <property type="entry name" value="YfjL_C"/>
</dbReference>
<evidence type="ECO:0000313" key="3">
    <source>
        <dbReference type="EMBL" id="SDG59282.1"/>
    </source>
</evidence>
<reference evidence="4" key="1">
    <citation type="submission" date="2016-10" db="EMBL/GenBank/DDBJ databases">
        <authorList>
            <person name="Varghese N."/>
            <person name="Submissions S."/>
        </authorList>
    </citation>
    <scope>NUCLEOTIDE SEQUENCE [LARGE SCALE GENOMIC DNA]</scope>
    <source>
        <strain evidence="4">DSM 8344</strain>
    </source>
</reference>
<gene>
    <name evidence="3" type="ORF">SAMN05443529_104128</name>
</gene>
<proteinExistence type="predicted"/>
<feature type="domain" description="YfjL-like N-terminal" evidence="2">
    <location>
        <begin position="5"/>
        <end position="89"/>
    </location>
</feature>
<dbReference type="OrthoDB" id="2088234at2"/>
<accession>A0A1G7VHG9</accession>
<evidence type="ECO:0000259" key="2">
    <source>
        <dbReference type="Pfam" id="PF25425"/>
    </source>
</evidence>